<sequence>MLTQHFCSSADSFEFHYNYAFATSNHFSIIKNGCILPLLQPEAVIDMKQRYVGHCNVGTDIKQASFLGQRGDYIASGSDDGRWFIWEKKTGRIVKILVGDQSVVNCIQCHPYDCAVATSGIENTIKIWTPSDSLQSRLSNGLDPETWNFLDVMENNQRNLCSTRHAALPFEFLERFRMRELAEGGPQPFECTQS</sequence>
<dbReference type="GO" id="GO:0005737">
    <property type="term" value="C:cytoplasm"/>
    <property type="evidence" value="ECO:0007669"/>
    <property type="project" value="TreeGrafter"/>
</dbReference>
<dbReference type="EMBL" id="OOIL02001890">
    <property type="protein sequence ID" value="VFQ79016.1"/>
    <property type="molecule type" value="Genomic_DNA"/>
</dbReference>
<dbReference type="SMART" id="SM00320">
    <property type="entry name" value="WD40"/>
    <property type="match status" value="2"/>
</dbReference>
<gene>
    <name evidence="3" type="ORF">CCAM_LOCUS20792</name>
</gene>
<dbReference type="Gene3D" id="2.130.10.10">
    <property type="entry name" value="YVTN repeat-like/Quinoprotein amine dehydrogenase"/>
    <property type="match status" value="1"/>
</dbReference>
<dbReference type="InterPro" id="IPR015943">
    <property type="entry name" value="WD40/YVTN_repeat-like_dom_sf"/>
</dbReference>
<dbReference type="SUPFAM" id="SSF50978">
    <property type="entry name" value="WD40 repeat-like"/>
    <property type="match status" value="1"/>
</dbReference>
<accession>A0A484LST0</accession>
<dbReference type="GO" id="GO:0080008">
    <property type="term" value="C:Cul4-RING E3 ubiquitin ligase complex"/>
    <property type="evidence" value="ECO:0007669"/>
    <property type="project" value="TreeGrafter"/>
</dbReference>
<evidence type="ECO:0000256" key="1">
    <source>
        <dbReference type="ARBA" id="ARBA00022574"/>
    </source>
</evidence>
<organism evidence="3 4">
    <name type="scientific">Cuscuta campestris</name>
    <dbReference type="NCBI Taxonomy" id="132261"/>
    <lineage>
        <taxon>Eukaryota</taxon>
        <taxon>Viridiplantae</taxon>
        <taxon>Streptophyta</taxon>
        <taxon>Embryophyta</taxon>
        <taxon>Tracheophyta</taxon>
        <taxon>Spermatophyta</taxon>
        <taxon>Magnoliopsida</taxon>
        <taxon>eudicotyledons</taxon>
        <taxon>Gunneridae</taxon>
        <taxon>Pentapetalae</taxon>
        <taxon>asterids</taxon>
        <taxon>lamiids</taxon>
        <taxon>Solanales</taxon>
        <taxon>Convolvulaceae</taxon>
        <taxon>Cuscuteae</taxon>
        <taxon>Cuscuta</taxon>
        <taxon>Cuscuta subgen. Grammica</taxon>
        <taxon>Cuscuta sect. Cleistogrammica</taxon>
    </lineage>
</organism>
<evidence type="ECO:0000313" key="3">
    <source>
        <dbReference type="EMBL" id="VFQ79016.1"/>
    </source>
</evidence>
<evidence type="ECO:0000313" key="4">
    <source>
        <dbReference type="Proteomes" id="UP000595140"/>
    </source>
</evidence>
<protein>
    <submittedName>
        <fullName evidence="3">Uncharacterized protein</fullName>
    </submittedName>
</protein>
<dbReference type="PANTHER" id="PTHR15574:SF40">
    <property type="entry name" value="WD AND TETRATRICOPEPTIDE REPEATS PROTEIN 1"/>
    <property type="match status" value="1"/>
</dbReference>
<dbReference type="GO" id="GO:0045717">
    <property type="term" value="P:negative regulation of fatty acid biosynthetic process"/>
    <property type="evidence" value="ECO:0007669"/>
    <property type="project" value="TreeGrafter"/>
</dbReference>
<dbReference type="InterPro" id="IPR045151">
    <property type="entry name" value="DCAF8"/>
</dbReference>
<dbReference type="Pfam" id="PF00400">
    <property type="entry name" value="WD40"/>
    <property type="match status" value="2"/>
</dbReference>
<dbReference type="InterPro" id="IPR036322">
    <property type="entry name" value="WD40_repeat_dom_sf"/>
</dbReference>
<dbReference type="PANTHER" id="PTHR15574">
    <property type="entry name" value="WD REPEAT DOMAIN-CONTAINING FAMILY"/>
    <property type="match status" value="1"/>
</dbReference>
<keyword evidence="1" id="KW-0853">WD repeat</keyword>
<keyword evidence="2" id="KW-0677">Repeat</keyword>
<dbReference type="OrthoDB" id="4869960at2759"/>
<dbReference type="AlphaFoldDB" id="A0A484LST0"/>
<evidence type="ECO:0000256" key="2">
    <source>
        <dbReference type="ARBA" id="ARBA00022737"/>
    </source>
</evidence>
<reference evidence="3 4" key="1">
    <citation type="submission" date="2018-04" db="EMBL/GenBank/DDBJ databases">
        <authorList>
            <person name="Vogel A."/>
        </authorList>
    </citation>
    <scope>NUCLEOTIDE SEQUENCE [LARGE SCALE GENOMIC DNA]</scope>
</reference>
<dbReference type="Proteomes" id="UP000595140">
    <property type="component" value="Unassembled WGS sequence"/>
</dbReference>
<dbReference type="InterPro" id="IPR001680">
    <property type="entry name" value="WD40_rpt"/>
</dbReference>
<keyword evidence="4" id="KW-1185">Reference proteome</keyword>
<name>A0A484LST0_9ASTE</name>
<proteinExistence type="predicted"/>